<comment type="caution">
    <text evidence="1">The sequence shown here is derived from an EMBL/GenBank/DDBJ whole genome shotgun (WGS) entry which is preliminary data.</text>
</comment>
<name>A0ABU1PS83_9PSEU</name>
<keyword evidence="2" id="KW-1185">Reference proteome</keyword>
<evidence type="ECO:0000313" key="2">
    <source>
        <dbReference type="Proteomes" id="UP001268819"/>
    </source>
</evidence>
<gene>
    <name evidence="1" type="ORF">J2S66_001825</name>
</gene>
<dbReference type="Proteomes" id="UP001268819">
    <property type="component" value="Unassembled WGS sequence"/>
</dbReference>
<sequence length="113" mass="12557">MTDPAGLSHAEPVVFAGDLFLRLAAEGSLVLEPAEADRVIESLRRTLHVLTDRVHLAELLHDTPLDDIRRLHPEAERAVVDAMFAEQVSGGALRRALDELPKYIRAFENAKRP</sequence>
<dbReference type="RefSeq" id="WP_310306158.1">
    <property type="nucleotide sequence ID" value="NZ_BAAAXB010000001.1"/>
</dbReference>
<dbReference type="EMBL" id="JAVDSG010000001">
    <property type="protein sequence ID" value="MDR6593441.1"/>
    <property type="molecule type" value="Genomic_DNA"/>
</dbReference>
<accession>A0ABU1PS83</accession>
<reference evidence="1 2" key="1">
    <citation type="submission" date="2023-07" db="EMBL/GenBank/DDBJ databases">
        <title>Sequencing the genomes of 1000 actinobacteria strains.</title>
        <authorList>
            <person name="Klenk H.-P."/>
        </authorList>
    </citation>
    <scope>NUCLEOTIDE SEQUENCE [LARGE SCALE GENOMIC DNA]</scope>
    <source>
        <strain evidence="1 2">DSM 43749</strain>
    </source>
</reference>
<evidence type="ECO:0000313" key="1">
    <source>
        <dbReference type="EMBL" id="MDR6593441.1"/>
    </source>
</evidence>
<proteinExistence type="predicted"/>
<protein>
    <submittedName>
        <fullName evidence="1">Uncharacterized protein</fullName>
    </submittedName>
</protein>
<organism evidence="1 2">
    <name type="scientific">Saccharothrix longispora</name>
    <dbReference type="NCBI Taxonomy" id="33920"/>
    <lineage>
        <taxon>Bacteria</taxon>
        <taxon>Bacillati</taxon>
        <taxon>Actinomycetota</taxon>
        <taxon>Actinomycetes</taxon>
        <taxon>Pseudonocardiales</taxon>
        <taxon>Pseudonocardiaceae</taxon>
        <taxon>Saccharothrix</taxon>
    </lineage>
</organism>